<sequence length="132" mass="15079">MEGSTFLTELLLYARAAGWVSCITRCSGHFPPPVCCAITSPWQICNMKLSHKGLDRYPNTPLVFFLERFGWCINWQMTRMGQLRALCRLIVMQLFFQRSLATSAHSRSPPHVNQSRTHGSRPDRSPQSPHMS</sequence>
<reference evidence="2" key="2">
    <citation type="submission" date="2023-05" db="EMBL/GenBank/DDBJ databases">
        <authorList>
            <consortium name="Lawrence Berkeley National Laboratory"/>
            <person name="Steindorff A."/>
            <person name="Hensen N."/>
            <person name="Bonometti L."/>
            <person name="Westerberg I."/>
            <person name="Brannstrom I.O."/>
            <person name="Guillou S."/>
            <person name="Cros-Aarteil S."/>
            <person name="Calhoun S."/>
            <person name="Haridas S."/>
            <person name="Kuo A."/>
            <person name="Mondo S."/>
            <person name="Pangilinan J."/>
            <person name="Riley R."/>
            <person name="Labutti K."/>
            <person name="Andreopoulos B."/>
            <person name="Lipzen A."/>
            <person name="Chen C."/>
            <person name="Yanf M."/>
            <person name="Daum C."/>
            <person name="Ng V."/>
            <person name="Clum A."/>
            <person name="Ohm R."/>
            <person name="Martin F."/>
            <person name="Silar P."/>
            <person name="Natvig D."/>
            <person name="Lalanne C."/>
            <person name="Gautier V."/>
            <person name="Ament-Velasquez S.L."/>
            <person name="Kruys A."/>
            <person name="Hutchinson M.I."/>
            <person name="Powell A.J."/>
            <person name="Barry K."/>
            <person name="Miller A.N."/>
            <person name="Grigoriev I.V."/>
            <person name="Debuchy R."/>
            <person name="Gladieux P."/>
            <person name="Thoren M.H."/>
            <person name="Johannesson H."/>
        </authorList>
    </citation>
    <scope>NUCLEOTIDE SEQUENCE</scope>
    <source>
        <strain evidence="2">CBS 123565</strain>
    </source>
</reference>
<evidence type="ECO:0000256" key="1">
    <source>
        <dbReference type="SAM" id="MobiDB-lite"/>
    </source>
</evidence>
<reference evidence="2" key="1">
    <citation type="journal article" date="2023" name="Mol. Phylogenet. Evol.">
        <title>Genome-scale phylogeny and comparative genomics of the fungal order Sordariales.</title>
        <authorList>
            <person name="Hensen N."/>
            <person name="Bonometti L."/>
            <person name="Westerberg I."/>
            <person name="Brannstrom I.O."/>
            <person name="Guillou S."/>
            <person name="Cros-Aarteil S."/>
            <person name="Calhoun S."/>
            <person name="Haridas S."/>
            <person name="Kuo A."/>
            <person name="Mondo S."/>
            <person name="Pangilinan J."/>
            <person name="Riley R."/>
            <person name="LaButti K."/>
            <person name="Andreopoulos B."/>
            <person name="Lipzen A."/>
            <person name="Chen C."/>
            <person name="Yan M."/>
            <person name="Daum C."/>
            <person name="Ng V."/>
            <person name="Clum A."/>
            <person name="Steindorff A."/>
            <person name="Ohm R.A."/>
            <person name="Martin F."/>
            <person name="Silar P."/>
            <person name="Natvig D.O."/>
            <person name="Lalanne C."/>
            <person name="Gautier V."/>
            <person name="Ament-Velasquez S.L."/>
            <person name="Kruys A."/>
            <person name="Hutchinson M.I."/>
            <person name="Powell A.J."/>
            <person name="Barry K."/>
            <person name="Miller A.N."/>
            <person name="Grigoriev I.V."/>
            <person name="Debuchy R."/>
            <person name="Gladieux P."/>
            <person name="Hiltunen Thoren M."/>
            <person name="Johannesson H."/>
        </authorList>
    </citation>
    <scope>NUCLEOTIDE SEQUENCE</scope>
    <source>
        <strain evidence="2">CBS 123565</strain>
    </source>
</reference>
<dbReference type="AlphaFoldDB" id="A0AAN6ZE58"/>
<keyword evidence="3" id="KW-1185">Reference proteome</keyword>
<comment type="caution">
    <text evidence="2">The sequence shown here is derived from an EMBL/GenBank/DDBJ whole genome shotgun (WGS) entry which is preliminary data.</text>
</comment>
<evidence type="ECO:0000313" key="3">
    <source>
        <dbReference type="Proteomes" id="UP001304895"/>
    </source>
</evidence>
<accession>A0AAN6ZE58</accession>
<gene>
    <name evidence="2" type="ORF">BT67DRAFT_289514</name>
</gene>
<feature type="compositionally biased region" description="Polar residues" evidence="1">
    <location>
        <begin position="102"/>
        <end position="117"/>
    </location>
</feature>
<dbReference type="Proteomes" id="UP001304895">
    <property type="component" value="Unassembled WGS sequence"/>
</dbReference>
<dbReference type="EMBL" id="MU853407">
    <property type="protein sequence ID" value="KAK4135022.1"/>
    <property type="molecule type" value="Genomic_DNA"/>
</dbReference>
<organism evidence="2 3">
    <name type="scientific">Trichocladium antarcticum</name>
    <dbReference type="NCBI Taxonomy" id="1450529"/>
    <lineage>
        <taxon>Eukaryota</taxon>
        <taxon>Fungi</taxon>
        <taxon>Dikarya</taxon>
        <taxon>Ascomycota</taxon>
        <taxon>Pezizomycotina</taxon>
        <taxon>Sordariomycetes</taxon>
        <taxon>Sordariomycetidae</taxon>
        <taxon>Sordariales</taxon>
        <taxon>Chaetomiaceae</taxon>
        <taxon>Trichocladium</taxon>
    </lineage>
</organism>
<proteinExistence type="predicted"/>
<protein>
    <submittedName>
        <fullName evidence="2">Uncharacterized protein</fullName>
    </submittedName>
</protein>
<name>A0AAN6ZE58_9PEZI</name>
<feature type="region of interest" description="Disordered" evidence="1">
    <location>
        <begin position="102"/>
        <end position="132"/>
    </location>
</feature>
<evidence type="ECO:0000313" key="2">
    <source>
        <dbReference type="EMBL" id="KAK4135022.1"/>
    </source>
</evidence>